<name>A0A9P4PK16_9PLEO</name>
<evidence type="ECO:0000259" key="1">
    <source>
        <dbReference type="Pfam" id="PF14737"/>
    </source>
</evidence>
<proteinExistence type="predicted"/>
<dbReference type="EMBL" id="MU001499">
    <property type="protein sequence ID" value="KAF2445427.1"/>
    <property type="molecule type" value="Genomic_DNA"/>
</dbReference>
<sequence length="1113" mass="125190">MLTPALIQTLTHFYPFGNTPAISLTQYIAPDQDASLLLLGCGDSRNVLFTVYSESENYGRRLDITCCDVEAEILARNIILYTLFLDDTDGASTVCIWNIYYHMKLDAKSLDLLREQADKLQNTSRSIEDWRKGPYGDIIRFCDIITFNRVADMWKFYAIRPSHGKRFKVQQKQLKAGFLTARNNRKERIGTNSNEGAVYWETGLVMGDRQTRAAAAHPNPMLGVSNRELTLHYALNPLLGFHQESSRNALAQHSPLQPGPGVEKLSPECAAALTEFAAWGASFRFNRKRICLRFVAADALALCHVLQHHRAHKNALPASWYRDRRQYQTLDLDSDEYSQDEPAPTAFNIIDTSNLGDHLKLLNIFTACVPLSKPDAVVHTETLGSSSNTNDRLEEDLHGDIPTVAALFSLQPIQFWTNTVPFPTNDSRRQDRTIWRRAMHRIGFDHEELAMLIYSIYVQMFKDESWALRFRDPLGVLVGPNMHYSRAGIAALLRLLKNNEIVDWDRFICTFQDYVLADPLLNMGRHYLQELFLHLDNFGLLPNSAHVPDLTTLQRSLLEGPLRNWRDIPSTLCLTLVVPRDKLAFFRNTAANQTGTPVCHIMMQCPRGSWQNIFSDIQLGFGDIRTSGQKASDDFIIAVTPDDKRWEGNTSLIVSTLVPTWMVLDDPTLSTEVIFALKSTPASVRFTQQFGMFLEIHTTTLAANDVLISRHRPNTEGSMSVSCASIPRGQLPSTLHTLNTNAASIALRASIGEEGAIGSVTVGIDFRSEEALQLFKSSKNVSVKQPSPFSLCVDFGIESCLPLIDLPVPLNMIGGMTKIMKKKGRVEFSAPVESRKATSMRPEYMFPMATHNGFSELKNLPYISLDRLPSVSLKKPSNLGWILDILPLMYSEKERCLHHIGVAVPVWQNDAHARFKNSLSRMFSHVAGIDGKQQCFDFQVRTHDDNIHMLIAVSALRLDLANQSIVLDAAVYLCTRSQLQEESLKPFAGDVATMIVVSADELVLWKKATRAFVERCRDRAHLPSCEYKFGMSDPEQLLCSCGRGEFPADYETRKVKDKDILKHCVRAAIAPYFPVSDMHRTLNSEFSSQFSGSQTFRDSYVDRNSPGETCAVS</sequence>
<accession>A0A9P4PK16</accession>
<dbReference type="AlphaFoldDB" id="A0A9P4PK16"/>
<dbReference type="Pfam" id="PF14737">
    <property type="entry name" value="DUF4470"/>
    <property type="match status" value="1"/>
</dbReference>
<protein>
    <recommendedName>
        <fullName evidence="1">DUF4470 domain-containing protein</fullName>
    </recommendedName>
</protein>
<keyword evidence="3" id="KW-1185">Reference proteome</keyword>
<feature type="domain" description="DUF4470" evidence="1">
    <location>
        <begin position="15"/>
        <end position="105"/>
    </location>
</feature>
<comment type="caution">
    <text evidence="2">The sequence shown here is derived from an EMBL/GenBank/DDBJ whole genome shotgun (WGS) entry which is preliminary data.</text>
</comment>
<gene>
    <name evidence="2" type="ORF">P171DRAFT_512676</name>
</gene>
<dbReference type="OrthoDB" id="432970at2759"/>
<organism evidence="2 3">
    <name type="scientific">Karstenula rhodostoma CBS 690.94</name>
    <dbReference type="NCBI Taxonomy" id="1392251"/>
    <lineage>
        <taxon>Eukaryota</taxon>
        <taxon>Fungi</taxon>
        <taxon>Dikarya</taxon>
        <taxon>Ascomycota</taxon>
        <taxon>Pezizomycotina</taxon>
        <taxon>Dothideomycetes</taxon>
        <taxon>Pleosporomycetidae</taxon>
        <taxon>Pleosporales</taxon>
        <taxon>Massarineae</taxon>
        <taxon>Didymosphaeriaceae</taxon>
        <taxon>Karstenula</taxon>
    </lineage>
</organism>
<dbReference type="InterPro" id="IPR027974">
    <property type="entry name" value="DUF4470"/>
</dbReference>
<dbReference type="Proteomes" id="UP000799764">
    <property type="component" value="Unassembled WGS sequence"/>
</dbReference>
<evidence type="ECO:0000313" key="3">
    <source>
        <dbReference type="Proteomes" id="UP000799764"/>
    </source>
</evidence>
<reference evidence="2" key="1">
    <citation type="journal article" date="2020" name="Stud. Mycol.">
        <title>101 Dothideomycetes genomes: a test case for predicting lifestyles and emergence of pathogens.</title>
        <authorList>
            <person name="Haridas S."/>
            <person name="Albert R."/>
            <person name="Binder M."/>
            <person name="Bloem J."/>
            <person name="Labutti K."/>
            <person name="Salamov A."/>
            <person name="Andreopoulos B."/>
            <person name="Baker S."/>
            <person name="Barry K."/>
            <person name="Bills G."/>
            <person name="Bluhm B."/>
            <person name="Cannon C."/>
            <person name="Castanera R."/>
            <person name="Culley D."/>
            <person name="Daum C."/>
            <person name="Ezra D."/>
            <person name="Gonzalez J."/>
            <person name="Henrissat B."/>
            <person name="Kuo A."/>
            <person name="Liang C."/>
            <person name="Lipzen A."/>
            <person name="Lutzoni F."/>
            <person name="Magnuson J."/>
            <person name="Mondo S."/>
            <person name="Nolan M."/>
            <person name="Ohm R."/>
            <person name="Pangilinan J."/>
            <person name="Park H.-J."/>
            <person name="Ramirez L."/>
            <person name="Alfaro M."/>
            <person name="Sun H."/>
            <person name="Tritt A."/>
            <person name="Yoshinaga Y."/>
            <person name="Zwiers L.-H."/>
            <person name="Turgeon B."/>
            <person name="Goodwin S."/>
            <person name="Spatafora J."/>
            <person name="Crous P."/>
            <person name="Grigoriev I."/>
        </authorList>
    </citation>
    <scope>NUCLEOTIDE SEQUENCE</scope>
    <source>
        <strain evidence="2">CBS 690.94</strain>
    </source>
</reference>
<evidence type="ECO:0000313" key="2">
    <source>
        <dbReference type="EMBL" id="KAF2445427.1"/>
    </source>
</evidence>